<gene>
    <name evidence="3" type="ORF">BD311DRAFT_721138</name>
</gene>
<evidence type="ECO:0000256" key="1">
    <source>
        <dbReference type="SAM" id="MobiDB-lite"/>
    </source>
</evidence>
<dbReference type="InterPro" id="IPR018306">
    <property type="entry name" value="Phage_T5_Orf172_DNA-bd"/>
</dbReference>
<name>A0A4Q9MRU7_9APHY</name>
<sequence length="368" mass="39626">MEGSAPLGTPLAPPPVPQKDGALKPQGHDRPRPHSDSAAFPSTSSNNLQAGPTTPQRRPQLQQAPNSAPAKPGSSAPNARPSLSALQTPSKRPRAASSPPSPSVSSSSGGNGNGRGGPRVQCSGITKADKRCTRMVPVSVPLARLNGEDLPHYCHQHLKAAFSDKKFYSHKDPSVEVYYDAWIPEYLQEDTQDLLREEMRLKHSPADVEGYIYAFEIDADPANPDVFHIKVGRAVKLTKRLAEWDKQCQSKQTHLRGFWPSTPEAEAGNLARGRVKVGEPGPYCHRVEKLVHLELADLAVNAPYLDPDFPNMKGGSGTGNGRAATRAPCPDCESTSVRGVLFPPLLIQAGTGGAVHKEIFSFPRAQKV</sequence>
<dbReference type="Pfam" id="PF10544">
    <property type="entry name" value="T5orf172"/>
    <property type="match status" value="1"/>
</dbReference>
<feature type="compositionally biased region" description="Polar residues" evidence="1">
    <location>
        <begin position="40"/>
        <end position="51"/>
    </location>
</feature>
<dbReference type="EMBL" id="ML143416">
    <property type="protein sequence ID" value="TBU28991.1"/>
    <property type="molecule type" value="Genomic_DNA"/>
</dbReference>
<feature type="compositionally biased region" description="Low complexity" evidence="1">
    <location>
        <begin position="1"/>
        <end position="10"/>
    </location>
</feature>
<dbReference type="PANTHER" id="PTHR28094">
    <property type="entry name" value="MEIOTICALLY UP-REGULATED GENE 113 PROTEIN"/>
    <property type="match status" value="1"/>
</dbReference>
<dbReference type="InterPro" id="IPR053006">
    <property type="entry name" value="Meiosis_regulatory"/>
</dbReference>
<dbReference type="AlphaFoldDB" id="A0A4Q9MRU7"/>
<evidence type="ECO:0000313" key="3">
    <source>
        <dbReference type="EMBL" id="TBU28991.1"/>
    </source>
</evidence>
<feature type="compositionally biased region" description="Low complexity" evidence="1">
    <location>
        <begin position="52"/>
        <end position="65"/>
    </location>
</feature>
<accession>A0A4Q9MRU7</accession>
<dbReference type="OrthoDB" id="2417614at2759"/>
<organism evidence="3">
    <name type="scientific">Dichomitus squalens</name>
    <dbReference type="NCBI Taxonomy" id="114155"/>
    <lineage>
        <taxon>Eukaryota</taxon>
        <taxon>Fungi</taxon>
        <taxon>Dikarya</taxon>
        <taxon>Basidiomycota</taxon>
        <taxon>Agaricomycotina</taxon>
        <taxon>Agaricomycetes</taxon>
        <taxon>Polyporales</taxon>
        <taxon>Polyporaceae</taxon>
        <taxon>Dichomitus</taxon>
    </lineage>
</organism>
<dbReference type="Proteomes" id="UP000292957">
    <property type="component" value="Unassembled WGS sequence"/>
</dbReference>
<feature type="domain" description="Bacteriophage T5 Orf172 DNA-binding" evidence="2">
    <location>
        <begin position="210"/>
        <end position="300"/>
    </location>
</feature>
<feature type="compositionally biased region" description="Low complexity" evidence="1">
    <location>
        <begin position="95"/>
        <end position="108"/>
    </location>
</feature>
<feature type="compositionally biased region" description="Basic and acidic residues" evidence="1">
    <location>
        <begin position="26"/>
        <end position="35"/>
    </location>
</feature>
<feature type="region of interest" description="Disordered" evidence="1">
    <location>
        <begin position="1"/>
        <end position="125"/>
    </location>
</feature>
<reference evidence="3" key="1">
    <citation type="submission" date="2019-01" db="EMBL/GenBank/DDBJ databases">
        <title>Draft genome sequences of three monokaryotic isolates of the white-rot basidiomycete fungus Dichomitus squalens.</title>
        <authorList>
            <consortium name="DOE Joint Genome Institute"/>
            <person name="Lopez S.C."/>
            <person name="Andreopoulos B."/>
            <person name="Pangilinan J."/>
            <person name="Lipzen A."/>
            <person name="Riley R."/>
            <person name="Ahrendt S."/>
            <person name="Ng V."/>
            <person name="Barry K."/>
            <person name="Daum C."/>
            <person name="Grigoriev I.V."/>
            <person name="Hilden K.S."/>
            <person name="Makela M.R."/>
            <person name="de Vries R.P."/>
        </authorList>
    </citation>
    <scope>NUCLEOTIDE SEQUENCE [LARGE SCALE GENOMIC DNA]</scope>
    <source>
        <strain evidence="3">OM18370.1</strain>
    </source>
</reference>
<protein>
    <recommendedName>
        <fullName evidence="2">Bacteriophage T5 Orf172 DNA-binding domain-containing protein</fullName>
    </recommendedName>
</protein>
<proteinExistence type="predicted"/>
<evidence type="ECO:0000259" key="2">
    <source>
        <dbReference type="Pfam" id="PF10544"/>
    </source>
</evidence>
<dbReference type="PANTHER" id="PTHR28094:SF1">
    <property type="entry name" value="MEIOTICALLY UP-REGULATED GENE 113 PROTEIN"/>
    <property type="match status" value="1"/>
</dbReference>